<keyword evidence="2" id="KW-1185">Reference proteome</keyword>
<protein>
    <submittedName>
        <fullName evidence="1">Uncharacterized protein</fullName>
    </submittedName>
</protein>
<dbReference type="Ensembl" id="ENSGAGT00000015919.1">
    <property type="protein sequence ID" value="ENSGAGP00000013907.1"/>
    <property type="gene ID" value="ENSGAGG00000010593.1"/>
</dbReference>
<organism evidence="1 2">
    <name type="scientific">Gopherus agassizii</name>
    <name type="common">Agassiz's desert tortoise</name>
    <dbReference type="NCBI Taxonomy" id="38772"/>
    <lineage>
        <taxon>Eukaryota</taxon>
        <taxon>Metazoa</taxon>
        <taxon>Chordata</taxon>
        <taxon>Craniata</taxon>
        <taxon>Vertebrata</taxon>
        <taxon>Euteleostomi</taxon>
        <taxon>Archelosauria</taxon>
        <taxon>Testudinata</taxon>
        <taxon>Testudines</taxon>
        <taxon>Cryptodira</taxon>
        <taxon>Durocryptodira</taxon>
        <taxon>Testudinoidea</taxon>
        <taxon>Testudinidae</taxon>
        <taxon>Gopherus</taxon>
    </lineage>
</organism>
<sequence length="64" mass="7652">CCRERWKTPVRISAWMLETEERGKERDLRKKMKQFLVCSVAAGGEPSQICQARWTKDRRTAYYL</sequence>
<dbReference type="AlphaFoldDB" id="A0A452HGB9"/>
<accession>A0A452HGB9</accession>
<reference evidence="1" key="3">
    <citation type="submission" date="2025-09" db="UniProtKB">
        <authorList>
            <consortium name="Ensembl"/>
        </authorList>
    </citation>
    <scope>IDENTIFICATION</scope>
</reference>
<evidence type="ECO:0000313" key="2">
    <source>
        <dbReference type="Proteomes" id="UP000291020"/>
    </source>
</evidence>
<reference evidence="1" key="2">
    <citation type="submission" date="2025-08" db="UniProtKB">
        <authorList>
            <consortium name="Ensembl"/>
        </authorList>
    </citation>
    <scope>IDENTIFICATION</scope>
</reference>
<dbReference type="Proteomes" id="UP000291020">
    <property type="component" value="Unassembled WGS sequence"/>
</dbReference>
<evidence type="ECO:0000313" key="1">
    <source>
        <dbReference type="Ensembl" id="ENSGAGP00000013907.1"/>
    </source>
</evidence>
<name>A0A452HGB9_9SAUR</name>
<proteinExistence type="predicted"/>
<reference evidence="2" key="1">
    <citation type="journal article" date="2017" name="PLoS ONE">
        <title>The Agassiz's desert tortoise genome provides a resource for the conservation of a threatened species.</title>
        <authorList>
            <person name="Tollis M."/>
            <person name="DeNardo D.F."/>
            <person name="Cornelius J.A."/>
            <person name="Dolby G.A."/>
            <person name="Edwards T."/>
            <person name="Henen B.T."/>
            <person name="Karl A.E."/>
            <person name="Murphy R.W."/>
            <person name="Kusumi K."/>
        </authorList>
    </citation>
    <scope>NUCLEOTIDE SEQUENCE [LARGE SCALE GENOMIC DNA]</scope>
</reference>